<dbReference type="EMBL" id="LJYG01000014">
    <property type="protein sequence ID" value="KRQ17378.1"/>
    <property type="molecule type" value="Genomic_DNA"/>
</dbReference>
<dbReference type="Gene3D" id="3.50.50.60">
    <property type="entry name" value="FAD/NAD(P)-binding domain"/>
    <property type="match status" value="1"/>
</dbReference>
<evidence type="ECO:0000313" key="7">
    <source>
        <dbReference type="EMBL" id="KRQ17378.1"/>
    </source>
</evidence>
<feature type="domain" description="Glucose-methanol-choline oxidoreductase C-terminal" evidence="6">
    <location>
        <begin position="244"/>
        <end position="371"/>
    </location>
</feature>
<dbReference type="Proteomes" id="UP000051936">
    <property type="component" value="Unassembled WGS sequence"/>
</dbReference>
<reference evidence="7 8" key="1">
    <citation type="submission" date="2015-09" db="EMBL/GenBank/DDBJ databases">
        <title>Draft Genome Sequence of Bradyrhizobium manausense Strain BR 3351T, a Novel Symbiotic Nitrogen-Fixing Alphaproteobacterium Isolated from Brazilian Amazon Rain Forest.</title>
        <authorList>
            <person name="De Araujo J.L."/>
            <person name="Zilli J.E."/>
        </authorList>
    </citation>
    <scope>NUCLEOTIDE SEQUENCE [LARGE SCALE GENOMIC DNA]</scope>
    <source>
        <strain evidence="7 8">BR3351</strain>
    </source>
</reference>
<comment type="similarity">
    <text evidence="2">Belongs to the GMC oxidoreductase family.</text>
</comment>
<evidence type="ECO:0000259" key="6">
    <source>
        <dbReference type="Pfam" id="PF05199"/>
    </source>
</evidence>
<dbReference type="PANTHER" id="PTHR42784">
    <property type="entry name" value="PYRANOSE 2-OXIDASE"/>
    <property type="match status" value="1"/>
</dbReference>
<evidence type="ECO:0000256" key="4">
    <source>
        <dbReference type="ARBA" id="ARBA00022827"/>
    </source>
</evidence>
<comment type="cofactor">
    <cofactor evidence="1">
        <name>FAD</name>
        <dbReference type="ChEBI" id="CHEBI:57692"/>
    </cofactor>
</comment>
<keyword evidence="8" id="KW-1185">Reference proteome</keyword>
<dbReference type="SUPFAM" id="SSF51905">
    <property type="entry name" value="FAD/NAD(P)-binding domain"/>
    <property type="match status" value="1"/>
</dbReference>
<evidence type="ECO:0000256" key="1">
    <source>
        <dbReference type="ARBA" id="ARBA00001974"/>
    </source>
</evidence>
<evidence type="ECO:0000256" key="3">
    <source>
        <dbReference type="ARBA" id="ARBA00022630"/>
    </source>
</evidence>
<evidence type="ECO:0000313" key="8">
    <source>
        <dbReference type="Proteomes" id="UP000051936"/>
    </source>
</evidence>
<comment type="caution">
    <text evidence="7">The sequence shown here is derived from an EMBL/GenBank/DDBJ whole genome shotgun (WGS) entry which is preliminary data.</text>
</comment>
<dbReference type="PANTHER" id="PTHR42784:SF1">
    <property type="entry name" value="PYRANOSE 2-OXIDASE"/>
    <property type="match status" value="1"/>
</dbReference>
<evidence type="ECO:0000256" key="5">
    <source>
        <dbReference type="ARBA" id="ARBA00023002"/>
    </source>
</evidence>
<evidence type="ECO:0000256" key="2">
    <source>
        <dbReference type="ARBA" id="ARBA00010790"/>
    </source>
</evidence>
<proteinExistence type="inferred from homology"/>
<dbReference type="GO" id="GO:0016614">
    <property type="term" value="F:oxidoreductase activity, acting on CH-OH group of donors"/>
    <property type="evidence" value="ECO:0007669"/>
    <property type="project" value="InterPro"/>
</dbReference>
<sequence>MAYIDEMQNSEAITLLLGATLREIHLAEGTGQLRAITLADYKTSRTINVQTCILACGGLETTRIMLLLAQSYPSVSQRWASTLGRFYMGHISGKIADLVLRDPRTIAELDFFVDGDHFARRRFTLQKDTLRNEQLLNIAFWADNPPFHDAKHRNGLLSAVWLLLAIPFIGRRLLSEGVRVSHVGPSPFQIAGHLSNLVKSPFSVIWSAMQLLRDRYLCSPRKPGFIIRNNAGRYALHYHAEQLPTESSFVSLATDKDSLGVQRLVVDFNYCELDATSVVRAHDILDRSLREANVGYLEYRTSRDALVSSVMAQASDGFHQLGTTRMSKDANSGVVDENCKVHGLDNLFLLSSSVFPSSGQANPTFQIVAFAFRLASYLTAQFDRTQSSVQHFDRQIGSVRCE</sequence>
<gene>
    <name evidence="7" type="ORF">AOQ71_02260</name>
</gene>
<accession>A0A0R3ECF4</accession>
<dbReference type="STRING" id="989370.AOQ71_02260"/>
<keyword evidence="4" id="KW-0274">FAD</keyword>
<dbReference type="InterPro" id="IPR036188">
    <property type="entry name" value="FAD/NAD-bd_sf"/>
</dbReference>
<dbReference type="InterPro" id="IPR007867">
    <property type="entry name" value="GMC_OxRtase_C"/>
</dbReference>
<keyword evidence="3" id="KW-0285">Flavoprotein</keyword>
<name>A0A0R3ECF4_9BRAD</name>
<protein>
    <recommendedName>
        <fullName evidence="6">Glucose-methanol-choline oxidoreductase C-terminal domain-containing protein</fullName>
    </recommendedName>
</protein>
<dbReference type="InterPro" id="IPR051473">
    <property type="entry name" value="P2Ox-like"/>
</dbReference>
<dbReference type="AlphaFoldDB" id="A0A0R3ECF4"/>
<dbReference type="Pfam" id="PF05199">
    <property type="entry name" value="GMC_oxred_C"/>
    <property type="match status" value="1"/>
</dbReference>
<organism evidence="7 8">
    <name type="scientific">Bradyrhizobium manausense</name>
    <dbReference type="NCBI Taxonomy" id="989370"/>
    <lineage>
        <taxon>Bacteria</taxon>
        <taxon>Pseudomonadati</taxon>
        <taxon>Pseudomonadota</taxon>
        <taxon>Alphaproteobacteria</taxon>
        <taxon>Hyphomicrobiales</taxon>
        <taxon>Nitrobacteraceae</taxon>
        <taxon>Bradyrhizobium</taxon>
    </lineage>
</organism>
<keyword evidence="5" id="KW-0560">Oxidoreductase</keyword>